<protein>
    <submittedName>
        <fullName evidence="4">Glycoside hydrolase</fullName>
    </submittedName>
</protein>
<name>A0A0E3M9I8_CLOSL</name>
<dbReference type="Gene3D" id="3.40.50.1700">
    <property type="entry name" value="Glycoside hydrolase family 3 C-terminal domain"/>
    <property type="match status" value="1"/>
</dbReference>
<dbReference type="Gene3D" id="2.60.40.10">
    <property type="entry name" value="Immunoglobulins"/>
    <property type="match status" value="1"/>
</dbReference>
<dbReference type="Pfam" id="PF01915">
    <property type="entry name" value="Glyco_hydro_3_C"/>
    <property type="match status" value="1"/>
</dbReference>
<keyword evidence="5" id="KW-1185">Reference proteome</keyword>
<accession>A0A0E3M9I8</accession>
<keyword evidence="2 4" id="KW-0378">Hydrolase</keyword>
<evidence type="ECO:0000313" key="4">
    <source>
        <dbReference type="EMBL" id="AKA69663.1"/>
    </source>
</evidence>
<comment type="similarity">
    <text evidence="1">Belongs to the glycosyl hydrolase 3 family.</text>
</comment>
<dbReference type="InterPro" id="IPR017853">
    <property type="entry name" value="GH"/>
</dbReference>
<dbReference type="EMBL" id="CP009933">
    <property type="protein sequence ID" value="AKA69663.1"/>
    <property type="molecule type" value="Genomic_DNA"/>
</dbReference>
<dbReference type="AlphaFoldDB" id="A0A0E3M9I8"/>
<dbReference type="InterPro" id="IPR036881">
    <property type="entry name" value="Glyco_hydro_3_C_sf"/>
</dbReference>
<dbReference type="FunFam" id="2.60.40.10:FF:000495">
    <property type="entry name" value="Periplasmic beta-glucosidase"/>
    <property type="match status" value="1"/>
</dbReference>
<dbReference type="Proteomes" id="UP000033115">
    <property type="component" value="Chromosome"/>
</dbReference>
<proteinExistence type="inferred from homology"/>
<dbReference type="PANTHER" id="PTHR42715">
    <property type="entry name" value="BETA-GLUCOSIDASE"/>
    <property type="match status" value="1"/>
</dbReference>
<dbReference type="GO" id="GO:0008422">
    <property type="term" value="F:beta-glucosidase activity"/>
    <property type="evidence" value="ECO:0007669"/>
    <property type="project" value="TreeGrafter"/>
</dbReference>
<feature type="domain" description="Fibronectin type III-like" evidence="3">
    <location>
        <begin position="598"/>
        <end position="668"/>
    </location>
</feature>
<dbReference type="Pfam" id="PF14310">
    <property type="entry name" value="Fn3-like"/>
    <property type="match status" value="1"/>
</dbReference>
<dbReference type="InterPro" id="IPR026891">
    <property type="entry name" value="Fn3-like"/>
</dbReference>
<dbReference type="PRINTS" id="PR00133">
    <property type="entry name" value="GLHYDRLASE3"/>
</dbReference>
<dbReference type="SUPFAM" id="SSF52279">
    <property type="entry name" value="Beta-D-glucan exohydrolase, C-terminal domain"/>
    <property type="match status" value="1"/>
</dbReference>
<dbReference type="InterPro" id="IPR013783">
    <property type="entry name" value="Ig-like_fold"/>
</dbReference>
<reference evidence="4 5" key="1">
    <citation type="journal article" date="2015" name="J. Biotechnol.">
        <title>Complete genome sequence of a malodorant-producing acetogen, Clostridium scatologenes ATCC 25775(T).</title>
        <authorList>
            <person name="Zhu Z."/>
            <person name="Guo T."/>
            <person name="Zheng H."/>
            <person name="Song T."/>
            <person name="Ouyang P."/>
            <person name="Xie J."/>
        </authorList>
    </citation>
    <scope>NUCLEOTIDE SEQUENCE [LARGE SCALE GENOMIC DNA]</scope>
    <source>
        <strain evidence="4 5">ATCC 25775</strain>
    </source>
</reference>
<dbReference type="Gene3D" id="3.20.20.300">
    <property type="entry name" value="Glycoside hydrolase, family 3, N-terminal domain"/>
    <property type="match status" value="1"/>
</dbReference>
<dbReference type="PANTHER" id="PTHR42715:SF3">
    <property type="entry name" value="BETA-GLUCOSIDASE B-RELATED"/>
    <property type="match status" value="1"/>
</dbReference>
<evidence type="ECO:0000313" key="5">
    <source>
        <dbReference type="Proteomes" id="UP000033115"/>
    </source>
</evidence>
<dbReference type="InterPro" id="IPR050288">
    <property type="entry name" value="Cellulose_deg_GH3"/>
</dbReference>
<dbReference type="KEGG" id="csq:CSCA_2538"/>
<dbReference type="SMART" id="SM01217">
    <property type="entry name" value="Fn3_like"/>
    <property type="match status" value="1"/>
</dbReference>
<organism evidence="4 5">
    <name type="scientific">Clostridium scatologenes</name>
    <dbReference type="NCBI Taxonomy" id="1548"/>
    <lineage>
        <taxon>Bacteria</taxon>
        <taxon>Bacillati</taxon>
        <taxon>Bacillota</taxon>
        <taxon>Clostridia</taxon>
        <taxon>Eubacteriales</taxon>
        <taxon>Clostridiaceae</taxon>
        <taxon>Clostridium</taxon>
    </lineage>
</organism>
<dbReference type="RefSeq" id="WP_029161732.1">
    <property type="nucleotide sequence ID" value="NZ_CP009933.1"/>
</dbReference>
<dbReference type="InterPro" id="IPR001764">
    <property type="entry name" value="Glyco_hydro_3_N"/>
</dbReference>
<dbReference type="STRING" id="1548.CSCA_2538"/>
<dbReference type="InterPro" id="IPR036962">
    <property type="entry name" value="Glyco_hydro_3_N_sf"/>
</dbReference>
<gene>
    <name evidence="4" type="ORF">CSCA_2538</name>
</gene>
<evidence type="ECO:0000259" key="3">
    <source>
        <dbReference type="SMART" id="SM01217"/>
    </source>
</evidence>
<dbReference type="GO" id="GO:0009251">
    <property type="term" value="P:glucan catabolic process"/>
    <property type="evidence" value="ECO:0007669"/>
    <property type="project" value="TreeGrafter"/>
</dbReference>
<dbReference type="HOGENOM" id="CLU_004542_4_1_9"/>
<evidence type="ECO:0000256" key="1">
    <source>
        <dbReference type="ARBA" id="ARBA00005336"/>
    </source>
</evidence>
<dbReference type="Pfam" id="PF00933">
    <property type="entry name" value="Glyco_hydro_3"/>
    <property type="match status" value="1"/>
</dbReference>
<dbReference type="SUPFAM" id="SSF51445">
    <property type="entry name" value="(Trans)glycosidases"/>
    <property type="match status" value="1"/>
</dbReference>
<sequence>MLTKQTRSKFNEEAKEIVSKLTLEEKVHLMSGSVTFNDMMEDLDAHNKNKHYNWKVYEAGGNEQMGIPKLGFCDGPRGVVTGQSTCFPVTVARGATFNKMLEERVGIAIAQEIRGYGGNFYGGVCINMPYSPGWGRSQETYGEDSFHLGAMGGSLVKGIQSQGVIACIKHFAFNSMENARFKVSVAADKRTEREIFLAHFKDCIDAGAAAVMTAYNKYKGDHCGENSYLIDVLRKEWGYDGIIVSDFGWGIYDTVKAANAGMNVEMCNTSVFGRKLVKAVQDGKVSEKVINDSAINIIRTLLAFKKNPDPINYTKENLIANDEHINLAKIVAEESCTLVKNDGILPFNNSKNEKILILGRLAGIANLGDHGSSEVFPPYSVTIKDGLIAKSEGTIGFYDGRDIEKAKKLALDYDKVIFVVGYDYKNEGEYIEDGDFKIGGDRKDGFGLEQYDRDLIEKVSEVNKENVTLIVSGSMITLDKWADSTKAIMYTYYSGMEGGSAIAEVLFGDVNPSGKLPFVIPKNENDLPQVNWTSEEQRYEYYHGYMRLEKYNKECKYPYGFGLSYTKFNISQPQIELKSDSIVASCIVTNIGSRKGKEVVQLYVGYDNSKVDRAVKTLKGFEKVELYPGESKTVKIICPLDKLKYYKEKENKWILEPMLYQGYIGSSSDKKDLFEVDFEIQKY</sequence>
<evidence type="ECO:0000256" key="2">
    <source>
        <dbReference type="ARBA" id="ARBA00022801"/>
    </source>
</evidence>
<dbReference type="InterPro" id="IPR002772">
    <property type="entry name" value="Glyco_hydro_3_C"/>
</dbReference>